<keyword evidence="5" id="KW-1185">Reference proteome</keyword>
<evidence type="ECO:0000256" key="1">
    <source>
        <dbReference type="ARBA" id="ARBA00023125"/>
    </source>
</evidence>
<dbReference type="GO" id="GO:0003700">
    <property type="term" value="F:DNA-binding transcription factor activity"/>
    <property type="evidence" value="ECO:0007669"/>
    <property type="project" value="InterPro"/>
</dbReference>
<dbReference type="PANTHER" id="PTHR30204">
    <property type="entry name" value="REDOX-CYCLING DRUG-SENSING TRANSCRIPTIONAL ACTIVATOR SOXR"/>
    <property type="match status" value="1"/>
</dbReference>
<evidence type="ECO:0000313" key="4">
    <source>
        <dbReference type="EMBL" id="MBB6472216.1"/>
    </source>
</evidence>
<dbReference type="Gene3D" id="1.10.1660.10">
    <property type="match status" value="1"/>
</dbReference>
<feature type="region of interest" description="Disordered" evidence="2">
    <location>
        <begin position="1"/>
        <end position="26"/>
    </location>
</feature>
<sequence>MIDHRGEPSSGTRPEDDSSSGPSYGIGAVARRLGVPAPTLRTWNLRYGIGPSHRSPGGHRRYGDADLRRLEEMNRLIKAGLPPAEAAQAALGAGAVQRQSGQPGAVAVEEPEVPVGPGRPVPRPGPSAVTILTRAALNLDAVTVSRTLEAALSSHGVPWTWDHLVRPTFASIVRRQQATGADIHIEHLFSERLLAALTPLTGRPADPAHPRVILLTCADEEQHTLPLYALAATLTTAHRLETRLLGPRTPYPSLAAAIRRLAPAAVFIWSEREETGDPAPLADLPVLRPPTRVITGGYGWPVADLPPGVTHAESLPDAVTKILATLT</sequence>
<dbReference type="EMBL" id="JACHIU010000001">
    <property type="protein sequence ID" value="MBB6472216.1"/>
    <property type="molecule type" value="Genomic_DNA"/>
</dbReference>
<reference evidence="4 5" key="1">
    <citation type="submission" date="2020-08" db="EMBL/GenBank/DDBJ databases">
        <title>Sequencing the genomes of 1000 actinobacteria strains.</title>
        <authorList>
            <person name="Klenk H.-P."/>
        </authorList>
    </citation>
    <scope>NUCLEOTIDE SEQUENCE [LARGE SCALE GENOMIC DNA]</scope>
    <source>
        <strain evidence="4 5">DSM 44936</strain>
    </source>
</reference>
<dbReference type="PROSITE" id="PS50937">
    <property type="entry name" value="HTH_MERR_2"/>
    <property type="match status" value="1"/>
</dbReference>
<protein>
    <recommendedName>
        <fullName evidence="3">HTH merR-type domain-containing protein</fullName>
    </recommendedName>
</protein>
<keyword evidence="1" id="KW-0238">DNA-binding</keyword>
<proteinExistence type="predicted"/>
<evidence type="ECO:0000256" key="2">
    <source>
        <dbReference type="SAM" id="MobiDB-lite"/>
    </source>
</evidence>
<name>A0A7X0IBQ1_9ACTN</name>
<dbReference type="Gene3D" id="3.40.50.280">
    <property type="entry name" value="Cobalamin-binding domain"/>
    <property type="match status" value="1"/>
</dbReference>
<organism evidence="4 5">
    <name type="scientific">Sphaerisporangium rubeum</name>
    <dbReference type="NCBI Taxonomy" id="321317"/>
    <lineage>
        <taxon>Bacteria</taxon>
        <taxon>Bacillati</taxon>
        <taxon>Actinomycetota</taxon>
        <taxon>Actinomycetes</taxon>
        <taxon>Streptosporangiales</taxon>
        <taxon>Streptosporangiaceae</taxon>
        <taxon>Sphaerisporangium</taxon>
    </lineage>
</organism>
<dbReference type="Proteomes" id="UP000555564">
    <property type="component" value="Unassembled WGS sequence"/>
</dbReference>
<dbReference type="SUPFAM" id="SSF46955">
    <property type="entry name" value="Putative DNA-binding domain"/>
    <property type="match status" value="1"/>
</dbReference>
<comment type="caution">
    <text evidence="4">The sequence shown here is derived from an EMBL/GenBank/DDBJ whole genome shotgun (WGS) entry which is preliminary data.</text>
</comment>
<dbReference type="Pfam" id="PF13411">
    <property type="entry name" value="MerR_1"/>
    <property type="match status" value="1"/>
</dbReference>
<evidence type="ECO:0000313" key="5">
    <source>
        <dbReference type="Proteomes" id="UP000555564"/>
    </source>
</evidence>
<dbReference type="InterPro" id="IPR036594">
    <property type="entry name" value="Meth_synthase_dom"/>
</dbReference>
<dbReference type="AlphaFoldDB" id="A0A7X0IBQ1"/>
<dbReference type="PANTHER" id="PTHR30204:SF97">
    <property type="entry name" value="MERR FAMILY REGULATORY PROTEIN"/>
    <property type="match status" value="1"/>
</dbReference>
<dbReference type="CDD" id="cd01104">
    <property type="entry name" value="HTH_MlrA-CarA"/>
    <property type="match status" value="1"/>
</dbReference>
<dbReference type="InterPro" id="IPR009061">
    <property type="entry name" value="DNA-bd_dom_put_sf"/>
</dbReference>
<accession>A0A7X0IBQ1</accession>
<gene>
    <name evidence="4" type="ORF">BJ992_001647</name>
</gene>
<dbReference type="Gene3D" id="1.10.1240.10">
    <property type="entry name" value="Methionine synthase domain"/>
    <property type="match status" value="1"/>
</dbReference>
<evidence type="ECO:0000259" key="3">
    <source>
        <dbReference type="PROSITE" id="PS50937"/>
    </source>
</evidence>
<dbReference type="SMART" id="SM00422">
    <property type="entry name" value="HTH_MERR"/>
    <property type="match status" value="1"/>
</dbReference>
<dbReference type="GO" id="GO:0003677">
    <property type="term" value="F:DNA binding"/>
    <property type="evidence" value="ECO:0007669"/>
    <property type="project" value="UniProtKB-KW"/>
</dbReference>
<dbReference type="InterPro" id="IPR047057">
    <property type="entry name" value="MerR_fam"/>
</dbReference>
<feature type="domain" description="HTH merR-type" evidence="3">
    <location>
        <begin position="23"/>
        <end position="92"/>
    </location>
</feature>
<dbReference type="RefSeq" id="WP_184979308.1">
    <property type="nucleotide sequence ID" value="NZ_BAAALO010000012.1"/>
</dbReference>
<dbReference type="InterPro" id="IPR000551">
    <property type="entry name" value="MerR-type_HTH_dom"/>
</dbReference>